<keyword evidence="1" id="KW-1133">Transmembrane helix</keyword>
<dbReference type="STRING" id="1120990.SAMN03080614_10915"/>
<evidence type="ECO:0000313" key="2">
    <source>
        <dbReference type="EMBL" id="SET22758.1"/>
    </source>
</evidence>
<feature type="transmembrane region" description="Helical" evidence="1">
    <location>
        <begin position="259"/>
        <end position="282"/>
    </location>
</feature>
<keyword evidence="1" id="KW-0472">Membrane</keyword>
<organism evidence="2 3">
    <name type="scientific">Anaerobranca gottschalkii DSM 13577</name>
    <dbReference type="NCBI Taxonomy" id="1120990"/>
    <lineage>
        <taxon>Bacteria</taxon>
        <taxon>Bacillati</taxon>
        <taxon>Bacillota</taxon>
        <taxon>Clostridia</taxon>
        <taxon>Eubacteriales</taxon>
        <taxon>Proteinivoracaceae</taxon>
        <taxon>Anaerobranca</taxon>
    </lineage>
</organism>
<feature type="transmembrane region" description="Helical" evidence="1">
    <location>
        <begin position="145"/>
        <end position="173"/>
    </location>
</feature>
<dbReference type="EMBL" id="FOIF01000091">
    <property type="protein sequence ID" value="SET22758.1"/>
    <property type="molecule type" value="Genomic_DNA"/>
</dbReference>
<sequence>MNKTLLLTKVMLKNSLSAMFGMGKNKRYSFIMLAIVLISLAPLYIGLTRFLYVSFDYLAQIGQHGVIISLGIVVCGILIFFLGIFYIISLFYMADDIENLLPLPLKVSHILGANFFSVVTYEYITSTFFLLPVLIVYGIKGYPGILYFLYSIIVFLTLPIIPLSLASIISMVIMRFLNKGKNKDLLKLVGSLLAMAVVLGINFAFQRVSMRFTDMESIINLLIEGNNSLVNITNKMFPGLSFAASALIRSDNFTGFIHLLIYLAISIAAFIIFLILGELLYLKGVQGSWESISKKTELTAEQLSKSTRKNSPLKSYISKELKILFRTPAFLLNCVIINFLWPVFMAFPLLASGEGLKEIHTLGRAIAENNLEPLTIAIGLGIGIFIAATNSIVSTSISREGQNFYINKYIPVDYKRQILGKIIPGILLST</sequence>
<evidence type="ECO:0000256" key="1">
    <source>
        <dbReference type="SAM" id="Phobius"/>
    </source>
</evidence>
<feature type="transmembrane region" description="Helical" evidence="1">
    <location>
        <begin position="67"/>
        <end position="94"/>
    </location>
</feature>
<dbReference type="OrthoDB" id="138672at2"/>
<keyword evidence="1" id="KW-0812">Transmembrane</keyword>
<feature type="transmembrane region" description="Helical" evidence="1">
    <location>
        <begin position="371"/>
        <end position="393"/>
    </location>
</feature>
<dbReference type="AlphaFoldDB" id="A0A1I0CT35"/>
<proteinExistence type="predicted"/>
<dbReference type="RefSeq" id="WP_091351598.1">
    <property type="nucleotide sequence ID" value="NZ_FOIF01000091.1"/>
</dbReference>
<accession>A0A1I0CT35</accession>
<evidence type="ECO:0000313" key="3">
    <source>
        <dbReference type="Proteomes" id="UP000243819"/>
    </source>
</evidence>
<dbReference type="Pfam" id="PF16949">
    <property type="entry name" value="ABC_tran_2"/>
    <property type="match status" value="1"/>
</dbReference>
<feature type="transmembrane region" description="Helical" evidence="1">
    <location>
        <begin position="185"/>
        <end position="205"/>
    </location>
</feature>
<reference evidence="3" key="1">
    <citation type="submission" date="2016-10" db="EMBL/GenBank/DDBJ databases">
        <authorList>
            <person name="Varghese N."/>
            <person name="Submissions S."/>
        </authorList>
    </citation>
    <scope>NUCLEOTIDE SEQUENCE [LARGE SCALE GENOMIC DNA]</scope>
    <source>
        <strain evidence="3">DSM 13577</strain>
    </source>
</reference>
<name>A0A1I0CT35_9FIRM</name>
<keyword evidence="3" id="KW-1185">Reference proteome</keyword>
<feature type="transmembrane region" description="Helical" evidence="1">
    <location>
        <begin position="329"/>
        <end position="351"/>
    </location>
</feature>
<feature type="non-terminal residue" evidence="2">
    <location>
        <position position="430"/>
    </location>
</feature>
<dbReference type="InterPro" id="IPR031599">
    <property type="entry name" value="ABC_tran_2"/>
</dbReference>
<protein>
    <submittedName>
        <fullName evidence="2">ABC-2 type transport system permease protein</fullName>
    </submittedName>
</protein>
<dbReference type="Proteomes" id="UP000243819">
    <property type="component" value="Unassembled WGS sequence"/>
</dbReference>
<gene>
    <name evidence="2" type="ORF">SAMN03080614_10915</name>
</gene>
<feature type="transmembrane region" description="Helical" evidence="1">
    <location>
        <begin position="115"/>
        <end position="139"/>
    </location>
</feature>
<feature type="transmembrane region" description="Helical" evidence="1">
    <location>
        <begin position="28"/>
        <end position="47"/>
    </location>
</feature>